<gene>
    <name evidence="1" type="ORF">CC117_26555</name>
</gene>
<keyword evidence="2" id="KW-1185">Reference proteome</keyword>
<dbReference type="SUPFAM" id="SSF82171">
    <property type="entry name" value="DPP6 N-terminal domain-like"/>
    <property type="match status" value="1"/>
</dbReference>
<comment type="caution">
    <text evidence="1">The sequence shown here is derived from an EMBL/GenBank/DDBJ whole genome shotgun (WGS) entry which is preliminary data.</text>
</comment>
<accession>A0A1S1QBD2</accession>
<name>A0A1S1QBD2_9ACTN</name>
<protein>
    <recommendedName>
        <fullName evidence="3">Periplasmic component of the Tol biopolymer transport system</fullName>
    </recommendedName>
</protein>
<dbReference type="Proteomes" id="UP000179627">
    <property type="component" value="Unassembled WGS sequence"/>
</dbReference>
<evidence type="ECO:0000313" key="1">
    <source>
        <dbReference type="EMBL" id="OHV31250.1"/>
    </source>
</evidence>
<sequence>MIDENGEVWDYRLDRGHGTDRRPKATKLTGSFAPKVLRATPLTNGDLVLCAPADATGGRIDGKIWLMQRPLGQRPPVPLNQSCWEGIAVSHAPGSMTIAWVRSQYDFYDPDRDIQTAQSQIFTGRISYDRRGTPSLVDATKIVDRDDFPGPVLLESQDFRSVRGRHGTDRQLLFTMYGYQGSEVMSIDRVTGQIVNHSRSPWYDEAEGIDPAGRWILAERDVTSTLGPISIDLWRVPLDGEATWERLTYFTEFDGYGANQPVVSPDSRWIAFTLKDPNDDHGEGSALLLFDLEKWDRSGQGHASVEADRLPPYSPQPAT</sequence>
<dbReference type="OrthoDB" id="9812921at2"/>
<dbReference type="EMBL" id="MBLM01000146">
    <property type="protein sequence ID" value="OHV31250.1"/>
    <property type="molecule type" value="Genomic_DNA"/>
</dbReference>
<proteinExistence type="predicted"/>
<evidence type="ECO:0008006" key="3">
    <source>
        <dbReference type="Google" id="ProtNLM"/>
    </source>
</evidence>
<evidence type="ECO:0000313" key="2">
    <source>
        <dbReference type="Proteomes" id="UP000179627"/>
    </source>
</evidence>
<dbReference type="RefSeq" id="WP_071088605.1">
    <property type="nucleotide sequence ID" value="NZ_MBLM01000146.1"/>
</dbReference>
<organism evidence="1 2">
    <name type="scientific">Parafrankia colletiae</name>
    <dbReference type="NCBI Taxonomy" id="573497"/>
    <lineage>
        <taxon>Bacteria</taxon>
        <taxon>Bacillati</taxon>
        <taxon>Actinomycetota</taxon>
        <taxon>Actinomycetes</taxon>
        <taxon>Frankiales</taxon>
        <taxon>Frankiaceae</taxon>
        <taxon>Parafrankia</taxon>
    </lineage>
</organism>
<reference evidence="2" key="1">
    <citation type="submission" date="2016-07" db="EMBL/GenBank/DDBJ databases">
        <title>Sequence Frankia sp. strain CcI1.17.</title>
        <authorList>
            <person name="Ghodhbane-Gtari F."/>
            <person name="Swanson E."/>
            <person name="Gueddou A."/>
            <person name="Morris K."/>
            <person name="Hezbri K."/>
            <person name="Ktari A."/>
            <person name="Nouioui I."/>
            <person name="Abebe-Akele F."/>
            <person name="Simpson S."/>
            <person name="Thomas K."/>
            <person name="Gtari M."/>
            <person name="Tisa L.S."/>
            <person name="Hurst S."/>
        </authorList>
    </citation>
    <scope>NUCLEOTIDE SEQUENCE [LARGE SCALE GENOMIC DNA]</scope>
    <source>
        <strain evidence="2">Cc1.17</strain>
    </source>
</reference>
<dbReference type="AlphaFoldDB" id="A0A1S1QBD2"/>
<dbReference type="InterPro" id="IPR011042">
    <property type="entry name" value="6-blade_b-propeller_TolB-like"/>
</dbReference>
<dbReference type="Gene3D" id="2.120.10.30">
    <property type="entry name" value="TolB, C-terminal domain"/>
    <property type="match status" value="1"/>
</dbReference>